<gene>
    <name evidence="3" type="ORF">HNR50_000288</name>
</gene>
<feature type="coiled-coil region" evidence="1">
    <location>
        <begin position="413"/>
        <end position="443"/>
    </location>
</feature>
<comment type="caution">
    <text evidence="3">The sequence shown here is derived from an EMBL/GenBank/DDBJ whole genome shotgun (WGS) entry which is preliminary data.</text>
</comment>
<dbReference type="Pfam" id="PF03961">
    <property type="entry name" value="FapA"/>
    <property type="match status" value="1"/>
</dbReference>
<evidence type="ECO:0000313" key="3">
    <source>
        <dbReference type="EMBL" id="MBB6478655.1"/>
    </source>
</evidence>
<dbReference type="AlphaFoldDB" id="A0A841R464"/>
<proteinExistence type="predicted"/>
<protein>
    <recommendedName>
        <fullName evidence="2">Flagellar Assembly Protein A N-terminal region domain-containing protein</fullName>
    </recommendedName>
</protein>
<keyword evidence="4" id="KW-1185">Reference proteome</keyword>
<dbReference type="Pfam" id="PF20250">
    <property type="entry name" value="FapA_N"/>
    <property type="match status" value="1"/>
</dbReference>
<dbReference type="EMBL" id="JACHGJ010000001">
    <property type="protein sequence ID" value="MBB6478655.1"/>
    <property type="molecule type" value="Genomic_DNA"/>
</dbReference>
<dbReference type="Proteomes" id="UP000587760">
    <property type="component" value="Unassembled WGS sequence"/>
</dbReference>
<dbReference type="RefSeq" id="WP_184742693.1">
    <property type="nucleotide sequence ID" value="NZ_JACHGJ010000001.1"/>
</dbReference>
<dbReference type="InterPro" id="IPR005646">
    <property type="entry name" value="FapA"/>
</dbReference>
<name>A0A841R464_9SPIO</name>
<evidence type="ECO:0000256" key="1">
    <source>
        <dbReference type="SAM" id="Coils"/>
    </source>
</evidence>
<dbReference type="PANTHER" id="PTHR38032:SF1">
    <property type="entry name" value="RNA-BINDING PROTEIN KHPB N-TERMINAL DOMAIN-CONTAINING PROTEIN"/>
    <property type="match status" value="1"/>
</dbReference>
<dbReference type="PANTHER" id="PTHR38032">
    <property type="entry name" value="POLYMERASE-RELATED"/>
    <property type="match status" value="1"/>
</dbReference>
<evidence type="ECO:0000313" key="4">
    <source>
        <dbReference type="Proteomes" id="UP000587760"/>
    </source>
</evidence>
<sequence>METHDHQNDGKFDLFYKDGYAHLVVYPPGEKGLPVYPEEVRSRMKLLGIPRVRIQTLIEIIETGASLPVRLVEWPEGVLLSSQLTITVSDDSMEAEAVISAPKPGGGELSVRDVFHELDKRGICSGIDERMINRVLSERMYGTPFLIATGKQPVSGRESIIEFNFETERHKPFQELQYGRINLKELNFIQNCQVGDILAELKPAVPAENGFDIFGKRYEAETQGEPAQLRCGRNARIEANRIIAEIKGNVILNKGIVEVEELVTVENIDYETGNIDFDGSVEVKGTIADGFTLKATGDIQIGKAIGRSFVDAGRSVILKAGVNGDKEGKIHCGGNLLSRYIESCSVSSEGDIFVEEVVMNSQLDTPGSLILTGNRAELIGGLAIVGKKILCRKIGNLYDAKTILILGIEPKLIENFQLLKKALENSRERLDKLDEQRIQLKTVKPADREGAVKILKALDQIEADTQKVASDISARAKELQILRERIQPDPKSYILAEDRVYSGTRISFGLQDHPVPDKGISSSVIYRKGRDILEVGYNRARPELPEELEQHDK</sequence>
<dbReference type="InterPro" id="IPR046866">
    <property type="entry name" value="FapA_N"/>
</dbReference>
<feature type="domain" description="Flagellar Assembly Protein A N-terminal region" evidence="2">
    <location>
        <begin position="85"/>
        <end position="254"/>
    </location>
</feature>
<accession>A0A841R464</accession>
<organism evidence="3 4">
    <name type="scientific">Spirochaeta isovalerica</name>
    <dbReference type="NCBI Taxonomy" id="150"/>
    <lineage>
        <taxon>Bacteria</taxon>
        <taxon>Pseudomonadati</taxon>
        <taxon>Spirochaetota</taxon>
        <taxon>Spirochaetia</taxon>
        <taxon>Spirochaetales</taxon>
        <taxon>Spirochaetaceae</taxon>
        <taxon>Spirochaeta</taxon>
    </lineage>
</organism>
<keyword evidence="1" id="KW-0175">Coiled coil</keyword>
<evidence type="ECO:0000259" key="2">
    <source>
        <dbReference type="Pfam" id="PF20250"/>
    </source>
</evidence>
<reference evidence="3 4" key="1">
    <citation type="submission" date="2020-08" db="EMBL/GenBank/DDBJ databases">
        <title>Genomic Encyclopedia of Type Strains, Phase IV (KMG-IV): sequencing the most valuable type-strain genomes for metagenomic binning, comparative biology and taxonomic classification.</title>
        <authorList>
            <person name="Goeker M."/>
        </authorList>
    </citation>
    <scope>NUCLEOTIDE SEQUENCE [LARGE SCALE GENOMIC DNA]</scope>
    <source>
        <strain evidence="3 4">DSM 2461</strain>
    </source>
</reference>
<dbReference type="InterPro" id="IPR046865">
    <property type="entry name" value="FapA_b_solenoid"/>
</dbReference>